<organism evidence="1 2">
    <name type="scientific">Mycobacterium phage Phrappuccino</name>
    <dbReference type="NCBI Taxonomy" id="2591223"/>
    <lineage>
        <taxon>Viruses</taxon>
        <taxon>Duplodnaviria</taxon>
        <taxon>Heunggongvirae</taxon>
        <taxon>Uroviricota</taxon>
        <taxon>Caudoviricetes</taxon>
        <taxon>Phrappuccinovirus</taxon>
        <taxon>Phrappuccinovirus phrappuccino</taxon>
        <taxon>Phreappuccinovirus Phrappuccino</taxon>
    </lineage>
</organism>
<dbReference type="RefSeq" id="YP_010059800.1">
    <property type="nucleotide sequence ID" value="NC_054727.1"/>
</dbReference>
<evidence type="ECO:0000313" key="1">
    <source>
        <dbReference type="EMBL" id="QDH91786.1"/>
    </source>
</evidence>
<accession>A0A514DDU9</accession>
<gene>
    <name evidence="1" type="primary">111</name>
    <name evidence="1" type="ORF">SEA_PHRAPPUCCINO_111</name>
</gene>
<dbReference type="EMBL" id="MK937592">
    <property type="protein sequence ID" value="QDH91786.1"/>
    <property type="molecule type" value="Genomic_DNA"/>
</dbReference>
<dbReference type="InterPro" id="IPR045731">
    <property type="entry name" value="DUF6085"/>
</dbReference>
<sequence>MSECDPYDHPVDGYCPACGANALYLSMGIPTCMAKGCPASTIIGDILSDPEIHHILEVLPDAETEQSGRWTLQHPLRERVDGALFSCPLHRILQQQFAFHYPPAPGRYRIRHRDEVEGEESNEWPWLMEKL</sequence>
<evidence type="ECO:0000313" key="2">
    <source>
        <dbReference type="Proteomes" id="UP000316777"/>
    </source>
</evidence>
<keyword evidence="2" id="KW-1185">Reference proteome</keyword>
<proteinExistence type="predicted"/>
<dbReference type="Pfam" id="PF19563">
    <property type="entry name" value="DUF6085"/>
    <property type="match status" value="1"/>
</dbReference>
<dbReference type="GeneID" id="64767032"/>
<reference evidence="1 2" key="1">
    <citation type="submission" date="2019-05" db="EMBL/GenBank/DDBJ databases">
        <authorList>
            <person name="Pope W.H."/>
            <person name="Garlena R.A."/>
            <person name="Russell D.A."/>
            <person name="Jacobs-Sera D."/>
            <person name="Hatfull G.F."/>
        </authorList>
    </citation>
    <scope>NUCLEOTIDE SEQUENCE [LARGE SCALE GENOMIC DNA]</scope>
</reference>
<dbReference type="KEGG" id="vg:64767032"/>
<protein>
    <submittedName>
        <fullName evidence="1">Uncharacterized protein</fullName>
    </submittedName>
</protein>
<dbReference type="Proteomes" id="UP000316777">
    <property type="component" value="Segment"/>
</dbReference>
<name>A0A514DDU9_9CAUD</name>